<keyword evidence="2" id="KW-1185">Reference proteome</keyword>
<reference evidence="3" key="1">
    <citation type="submission" date="2016-11" db="UniProtKB">
        <authorList>
            <consortium name="WormBaseParasite"/>
        </authorList>
    </citation>
    <scope>IDENTIFICATION</scope>
</reference>
<evidence type="ECO:0000256" key="1">
    <source>
        <dbReference type="SAM" id="MobiDB-lite"/>
    </source>
</evidence>
<protein>
    <submittedName>
        <fullName evidence="3">ENTH domain-containing protein</fullName>
    </submittedName>
</protein>
<dbReference type="WBParaSite" id="snap_masked-unitig_24242-processed-gene-0.0-mRNA-1">
    <property type="protein sequence ID" value="snap_masked-unitig_24242-processed-gene-0.0-mRNA-1"/>
    <property type="gene ID" value="snap_masked-unitig_24242-processed-gene-0.0"/>
</dbReference>
<sequence>MNYTELEGKVREATNDEAWGPRRRVLLLLTYLIRPRLSRIPRSSAQGHEAVEFIQDDDKLSRGAQKLPARIVTNILAIRANSFSGGSGFGSGDTEAAPSPTTMVAAVCGCGGSQLGEIDDWEGGRYRTMKDDVIDRVKDIWRRSPAAGRRRFQRVRSAAAPALAFRTTAMEGGGNGHLQAAVGIRLSRSTTEPTSGSSSTAPIAEQLEFSSRANACDLRRRSRRLESWRRRQRKAEARRGASVIDLSGSASAGANDDVATEFADFQSAGAQRQLSKQQENGRGSVTSSCGRLCLDSVKQAKGSRGTLLVSPTESEPIVAGRTDRRILPTSPQYDNTDGGARPAGPQPSPFAAAAPAGFGQQQPRPAVYQAQPAAAPQLKSPTSPTYPTSVNWGSGGAGSGGIGGARRAPSLQAKADQAFADLVSLK</sequence>
<evidence type="ECO:0000313" key="3">
    <source>
        <dbReference type="WBParaSite" id="snap_masked-unitig_24242-processed-gene-0.0-mRNA-1"/>
    </source>
</evidence>
<proteinExistence type="predicted"/>
<feature type="region of interest" description="Disordered" evidence="1">
    <location>
        <begin position="303"/>
        <end position="415"/>
    </location>
</feature>
<feature type="compositionally biased region" description="Polar residues" evidence="1">
    <location>
        <begin position="379"/>
        <end position="392"/>
    </location>
</feature>
<feature type="compositionally biased region" description="Low complexity" evidence="1">
    <location>
        <begin position="187"/>
        <end position="200"/>
    </location>
</feature>
<feature type="compositionally biased region" description="Low complexity" evidence="1">
    <location>
        <begin position="349"/>
        <end position="377"/>
    </location>
</feature>
<feature type="region of interest" description="Disordered" evidence="1">
    <location>
        <begin position="187"/>
        <end position="206"/>
    </location>
</feature>
<name>A0A1I8JPN4_9PLAT</name>
<accession>A0A1I8JPN4</accession>
<dbReference type="Proteomes" id="UP000095280">
    <property type="component" value="Unplaced"/>
</dbReference>
<dbReference type="AlphaFoldDB" id="A0A1I8JPN4"/>
<evidence type="ECO:0000313" key="2">
    <source>
        <dbReference type="Proteomes" id="UP000095280"/>
    </source>
</evidence>
<feature type="compositionally biased region" description="Gly residues" evidence="1">
    <location>
        <begin position="393"/>
        <end position="404"/>
    </location>
</feature>
<organism evidence="2 3">
    <name type="scientific">Macrostomum lignano</name>
    <dbReference type="NCBI Taxonomy" id="282301"/>
    <lineage>
        <taxon>Eukaryota</taxon>
        <taxon>Metazoa</taxon>
        <taxon>Spiralia</taxon>
        <taxon>Lophotrochozoa</taxon>
        <taxon>Platyhelminthes</taxon>
        <taxon>Rhabditophora</taxon>
        <taxon>Macrostomorpha</taxon>
        <taxon>Macrostomida</taxon>
        <taxon>Macrostomidae</taxon>
        <taxon>Macrostomum</taxon>
    </lineage>
</organism>